<dbReference type="InterPro" id="IPR011051">
    <property type="entry name" value="RmlC_Cupin_sf"/>
</dbReference>
<name>A0A158KVH3_9BURK</name>
<feature type="transmembrane region" description="Helical" evidence="1">
    <location>
        <begin position="47"/>
        <end position="68"/>
    </location>
</feature>
<dbReference type="Proteomes" id="UP000054770">
    <property type="component" value="Unassembled WGS sequence"/>
</dbReference>
<dbReference type="SUPFAM" id="SSF51182">
    <property type="entry name" value="RmlC-like cupins"/>
    <property type="match status" value="1"/>
</dbReference>
<keyword evidence="1" id="KW-1133">Transmembrane helix</keyword>
<evidence type="ECO:0000313" key="2">
    <source>
        <dbReference type="EMBL" id="SAL85166.1"/>
    </source>
</evidence>
<gene>
    <name evidence="2" type="ORF">AWB68_07586</name>
</gene>
<dbReference type="EMBL" id="FCON02000179">
    <property type="protein sequence ID" value="SAL85166.1"/>
    <property type="molecule type" value="Genomic_DNA"/>
</dbReference>
<protein>
    <recommendedName>
        <fullName evidence="4">Cupin domain-containing protein</fullName>
    </recommendedName>
</protein>
<evidence type="ECO:0000256" key="1">
    <source>
        <dbReference type="SAM" id="Phobius"/>
    </source>
</evidence>
<dbReference type="Gene3D" id="2.60.120.10">
    <property type="entry name" value="Jelly Rolls"/>
    <property type="match status" value="1"/>
</dbReference>
<keyword evidence="1" id="KW-0472">Membrane</keyword>
<comment type="caution">
    <text evidence="2">The sequence shown here is derived from an EMBL/GenBank/DDBJ whole genome shotgun (WGS) entry which is preliminary data.</text>
</comment>
<accession>A0A158KVH3</accession>
<dbReference type="AlphaFoldDB" id="A0A158KVH3"/>
<organism evidence="2 3">
    <name type="scientific">Caballeronia choica</name>
    <dbReference type="NCBI Taxonomy" id="326476"/>
    <lineage>
        <taxon>Bacteria</taxon>
        <taxon>Pseudomonadati</taxon>
        <taxon>Pseudomonadota</taxon>
        <taxon>Betaproteobacteria</taxon>
        <taxon>Burkholderiales</taxon>
        <taxon>Burkholderiaceae</taxon>
        <taxon>Caballeronia</taxon>
    </lineage>
</organism>
<evidence type="ECO:0008006" key="4">
    <source>
        <dbReference type="Google" id="ProtNLM"/>
    </source>
</evidence>
<dbReference type="InterPro" id="IPR014710">
    <property type="entry name" value="RmlC-like_jellyroll"/>
</dbReference>
<reference evidence="2" key="1">
    <citation type="submission" date="2016-01" db="EMBL/GenBank/DDBJ databases">
        <authorList>
            <person name="Peeters C."/>
        </authorList>
    </citation>
    <scope>NUCLEOTIDE SEQUENCE [LARGE SCALE GENOMIC DNA]</scope>
    <source>
        <strain evidence="2">LMG 22940</strain>
    </source>
</reference>
<keyword evidence="3" id="KW-1185">Reference proteome</keyword>
<evidence type="ECO:0000313" key="3">
    <source>
        <dbReference type="Proteomes" id="UP000054770"/>
    </source>
</evidence>
<sequence length="242" mass="25507">MRESEPDKTAPRALVFLHTEWMLHFHKLRLQCGLCQCMNGGVLVTRFLISFALVVALGACLLPSAALAQPPLVITALAEKKVTELPPGELFWRIESFTTYGRAQTAAGTWALVDESAGKVWLFTLGTAGGSSEGGAKVAEVGPIPRFIAPQYLLRINAASGTPGSTTPVHTHPGAETCFVLTGAQSVRTPHGLMVVKAGEAQPGRGAGVPMQVSASGSTDLHALVMFMLDATKPFSSPANFP</sequence>
<keyword evidence="1" id="KW-0812">Transmembrane</keyword>
<proteinExistence type="predicted"/>